<accession>A0A9N9TDJ1</accession>
<organism evidence="3 4">
    <name type="scientific">Diabrotica balteata</name>
    <name type="common">Banded cucumber beetle</name>
    <dbReference type="NCBI Taxonomy" id="107213"/>
    <lineage>
        <taxon>Eukaryota</taxon>
        <taxon>Metazoa</taxon>
        <taxon>Ecdysozoa</taxon>
        <taxon>Arthropoda</taxon>
        <taxon>Hexapoda</taxon>
        <taxon>Insecta</taxon>
        <taxon>Pterygota</taxon>
        <taxon>Neoptera</taxon>
        <taxon>Endopterygota</taxon>
        <taxon>Coleoptera</taxon>
        <taxon>Polyphaga</taxon>
        <taxon>Cucujiformia</taxon>
        <taxon>Chrysomeloidea</taxon>
        <taxon>Chrysomelidae</taxon>
        <taxon>Galerucinae</taxon>
        <taxon>Diabroticina</taxon>
        <taxon>Diabroticites</taxon>
        <taxon>Diabrotica</taxon>
    </lineage>
</organism>
<feature type="compositionally biased region" description="Polar residues" evidence="2">
    <location>
        <begin position="227"/>
        <end position="241"/>
    </location>
</feature>
<feature type="compositionally biased region" description="Polar residues" evidence="2">
    <location>
        <begin position="263"/>
        <end position="276"/>
    </location>
</feature>
<dbReference type="OrthoDB" id="6779177at2759"/>
<feature type="compositionally biased region" description="Low complexity" evidence="2">
    <location>
        <begin position="242"/>
        <end position="253"/>
    </location>
</feature>
<proteinExistence type="predicted"/>
<dbReference type="AlphaFoldDB" id="A0A9N9TDJ1"/>
<reference evidence="3" key="1">
    <citation type="submission" date="2022-01" db="EMBL/GenBank/DDBJ databases">
        <authorList>
            <person name="King R."/>
        </authorList>
    </citation>
    <scope>NUCLEOTIDE SEQUENCE</scope>
</reference>
<feature type="coiled-coil region" evidence="1">
    <location>
        <begin position="11"/>
        <end position="45"/>
    </location>
</feature>
<keyword evidence="4" id="KW-1185">Reference proteome</keyword>
<keyword evidence="1" id="KW-0175">Coiled coil</keyword>
<dbReference type="Proteomes" id="UP001153709">
    <property type="component" value="Chromosome 9"/>
</dbReference>
<sequence length="308" mass="34618">MLKGLSEKDSVSRKRRKYEKLQQKLAKLREDLEESDQDLEASTSTTGLCQLEQKKIAIVVRRIIFESDNNEDPTFLPGIFNDSVKYLVENEADSDKDPTFLPETSDEEVIGNVQKNENIGAKDPVLLPQIVNDEINKEKNLSQENKGCTIYMIDPVIIESGLQKVNSLKLKDVDKLLTKHFGNTWRTMEELKFFEDIIFNNNQLEQLAVQEGSADTVPDTEKMEEATYNTQSTDTSSATPITDTAQLDTTTALNPALKRGRSEVSTVTNDNSSLDDTVSMPPPISPASHIQQEKPLSKKERNEGQTHQ</sequence>
<dbReference type="EMBL" id="OU898284">
    <property type="protein sequence ID" value="CAG9840728.1"/>
    <property type="molecule type" value="Genomic_DNA"/>
</dbReference>
<evidence type="ECO:0000313" key="4">
    <source>
        <dbReference type="Proteomes" id="UP001153709"/>
    </source>
</evidence>
<evidence type="ECO:0000256" key="2">
    <source>
        <dbReference type="SAM" id="MobiDB-lite"/>
    </source>
</evidence>
<feature type="compositionally biased region" description="Basic and acidic residues" evidence="2">
    <location>
        <begin position="291"/>
        <end position="308"/>
    </location>
</feature>
<name>A0A9N9TDJ1_DIABA</name>
<evidence type="ECO:0000256" key="1">
    <source>
        <dbReference type="SAM" id="Coils"/>
    </source>
</evidence>
<evidence type="ECO:0000313" key="3">
    <source>
        <dbReference type="EMBL" id="CAG9840728.1"/>
    </source>
</evidence>
<gene>
    <name evidence="3" type="ORF">DIABBA_LOCUS13352</name>
</gene>
<feature type="region of interest" description="Disordered" evidence="2">
    <location>
        <begin position="225"/>
        <end position="308"/>
    </location>
</feature>
<protein>
    <submittedName>
        <fullName evidence="3">Uncharacterized protein</fullName>
    </submittedName>
</protein>